<evidence type="ECO:0000256" key="2">
    <source>
        <dbReference type="ARBA" id="ARBA00022525"/>
    </source>
</evidence>
<reference evidence="5 6" key="1">
    <citation type="journal article" date="2016" name="ISME J.">
        <title>Global occurrence and heterogeneity of the Roseobacter-clade species Ruegeria mobilis.</title>
        <authorList>
            <person name="Sonnenschein E."/>
            <person name="Gram L."/>
        </authorList>
    </citation>
    <scope>NUCLEOTIDE SEQUENCE [LARGE SCALE GENOMIC DNA]</scope>
    <source>
        <strain evidence="5 6">F1926</strain>
        <plasmid evidence="5 6">unnamed1</plasmid>
    </source>
</reference>
<feature type="domain" description="Hedgehog/Intein (Hint)" evidence="4">
    <location>
        <begin position="733"/>
        <end position="874"/>
    </location>
</feature>
<gene>
    <name evidence="5" type="ORF">K529_021050</name>
</gene>
<dbReference type="InterPro" id="IPR028992">
    <property type="entry name" value="Hedgehog/Intein_dom"/>
</dbReference>
<evidence type="ECO:0000313" key="5">
    <source>
        <dbReference type="EMBL" id="ANP43246.1"/>
    </source>
</evidence>
<evidence type="ECO:0000256" key="1">
    <source>
        <dbReference type="ARBA" id="ARBA00004613"/>
    </source>
</evidence>
<keyword evidence="5" id="KW-0614">Plasmid</keyword>
<dbReference type="SUPFAM" id="SSF51120">
    <property type="entry name" value="beta-Roll"/>
    <property type="match status" value="5"/>
</dbReference>
<dbReference type="SUPFAM" id="SSF51294">
    <property type="entry name" value="Hedgehog/intein (Hint) domain"/>
    <property type="match status" value="1"/>
</dbReference>
<dbReference type="PROSITE" id="PS00330">
    <property type="entry name" value="HEMOLYSIN_CALCIUM"/>
    <property type="match status" value="6"/>
</dbReference>
<geneLocation type="plasmid" evidence="5 6">
    <name>unnamed1</name>
</geneLocation>
<dbReference type="InterPro" id="IPR011049">
    <property type="entry name" value="Serralysin-like_metalloprot_C"/>
</dbReference>
<dbReference type="EMBL" id="CP015231">
    <property type="protein sequence ID" value="ANP43246.1"/>
    <property type="molecule type" value="Genomic_DNA"/>
</dbReference>
<dbReference type="PROSITE" id="PS50817">
    <property type="entry name" value="INTEIN_N_TER"/>
    <property type="match status" value="1"/>
</dbReference>
<feature type="region of interest" description="Disordered" evidence="3">
    <location>
        <begin position="21"/>
        <end position="48"/>
    </location>
</feature>
<feature type="region of interest" description="Disordered" evidence="3">
    <location>
        <begin position="313"/>
        <end position="445"/>
    </location>
</feature>
<organism evidence="5 6">
    <name type="scientific">Tritonibacter mobilis F1926</name>
    <dbReference type="NCBI Taxonomy" id="1265309"/>
    <lineage>
        <taxon>Bacteria</taxon>
        <taxon>Pseudomonadati</taxon>
        <taxon>Pseudomonadota</taxon>
        <taxon>Alphaproteobacteria</taxon>
        <taxon>Rhodobacterales</taxon>
        <taxon>Paracoccaceae</taxon>
        <taxon>Tritonibacter</taxon>
    </lineage>
</organism>
<dbReference type="InterPro" id="IPR018511">
    <property type="entry name" value="Hemolysin-typ_Ca-bd_CS"/>
</dbReference>
<dbReference type="InterPro" id="IPR036844">
    <property type="entry name" value="Hint_dom_sf"/>
</dbReference>
<feature type="compositionally biased region" description="Polar residues" evidence="3">
    <location>
        <begin position="188"/>
        <end position="203"/>
    </location>
</feature>
<protein>
    <submittedName>
        <fullName evidence="5">Type I secretion protein</fullName>
    </submittedName>
</protein>
<dbReference type="PANTHER" id="PTHR38340">
    <property type="entry name" value="S-LAYER PROTEIN"/>
    <property type="match status" value="1"/>
</dbReference>
<evidence type="ECO:0000259" key="4">
    <source>
        <dbReference type="Pfam" id="PF13403"/>
    </source>
</evidence>
<dbReference type="GO" id="GO:0016539">
    <property type="term" value="P:intein-mediated protein splicing"/>
    <property type="evidence" value="ECO:0007669"/>
    <property type="project" value="InterPro"/>
</dbReference>
<dbReference type="GO" id="GO:0005576">
    <property type="term" value="C:extracellular region"/>
    <property type="evidence" value="ECO:0007669"/>
    <property type="project" value="UniProtKB-SubCell"/>
</dbReference>
<dbReference type="PANTHER" id="PTHR38340:SF1">
    <property type="entry name" value="S-LAYER PROTEIN"/>
    <property type="match status" value="1"/>
</dbReference>
<dbReference type="InterPro" id="IPR050557">
    <property type="entry name" value="RTX_toxin/Mannuronan_C5-epim"/>
</dbReference>
<dbReference type="InterPro" id="IPR001343">
    <property type="entry name" value="Hemolysn_Ca-bd"/>
</dbReference>
<feature type="compositionally biased region" description="Acidic residues" evidence="3">
    <location>
        <begin position="315"/>
        <end position="327"/>
    </location>
</feature>
<name>A0A1B1A9L9_9RHOB</name>
<dbReference type="Pfam" id="PF00353">
    <property type="entry name" value="HemolysinCabind"/>
    <property type="match status" value="7"/>
</dbReference>
<comment type="subcellular location">
    <subcellularLocation>
        <location evidence="1">Secreted</location>
    </subcellularLocation>
</comment>
<dbReference type="GO" id="GO:0005509">
    <property type="term" value="F:calcium ion binding"/>
    <property type="evidence" value="ECO:0007669"/>
    <property type="project" value="InterPro"/>
</dbReference>
<feature type="region of interest" description="Disordered" evidence="3">
    <location>
        <begin position="459"/>
        <end position="507"/>
    </location>
</feature>
<dbReference type="Proteomes" id="UP000013243">
    <property type="component" value="Plasmid unnamed1"/>
</dbReference>
<feature type="region of interest" description="Disordered" evidence="3">
    <location>
        <begin position="188"/>
        <end position="207"/>
    </location>
</feature>
<dbReference type="InterPro" id="IPR006141">
    <property type="entry name" value="Intein_N"/>
</dbReference>
<dbReference type="Gene3D" id="2.170.16.10">
    <property type="entry name" value="Hedgehog/Intein (Hint) domain"/>
    <property type="match status" value="1"/>
</dbReference>
<feature type="compositionally biased region" description="Acidic residues" evidence="3">
    <location>
        <begin position="431"/>
        <end position="444"/>
    </location>
</feature>
<proteinExistence type="predicted"/>
<evidence type="ECO:0000313" key="6">
    <source>
        <dbReference type="Proteomes" id="UP000013243"/>
    </source>
</evidence>
<dbReference type="KEGG" id="rmb:K529_021050"/>
<dbReference type="Gene3D" id="2.150.10.10">
    <property type="entry name" value="Serralysin-like metalloprotease, C-terminal"/>
    <property type="match status" value="6"/>
</dbReference>
<keyword evidence="2" id="KW-0964">Secreted</keyword>
<accession>A0A1B1A9L9</accession>
<feature type="region of interest" description="Disordered" evidence="3">
    <location>
        <begin position="672"/>
        <end position="691"/>
    </location>
</feature>
<sequence length="942" mass="98247">MFKLLFGGDADDRLTGTEDADAVMAGRGNDSVDGGAGNDTLMGDDDGASGTEATPLVLNINNLVSQTYSCGSAQAGDAAVYRDVAFLEDGTSVWGRVVLVGASDENMFIDLSGDRGAEITIDGYGYGDTAEFRLEFFDPITGEPVEISSTATFNDLDQNYYQYDVEAVTLAADQYSAFGTSDDTSLNVTNQNGTVRASGSEQNNPDDEDAWFSAAFEGRSSINFTLEARHTPSGFTLSGDLIEDAVYTPIDHGDDTLLGGLGSDVIMGQGGNDLLDGGEGDDSIDGGEGDDILLGGAGADVLMGGIGGDTISGGDGDDLIDGGEGDDSLSTGLGNDTLLGGAGNDTLHNSAGDDSLVGGEGDDSIVATEGNDTLEGGEGNDTLYAGVDDDHLDGGSGNDSMFGEAGHDVMYGRSGADHMEGGSGNDTIDGGADDDTISGGDGDDLIYGGLGNDSLTTGSGNDTLYGGEGNDTLRNSVGDDSLVGGSGHDSIVATDGDDTLDGGSGNDIMYGGNDSDLLIGGTGDDVMQGEADADTFRIEDNFGNDKIFGGEDGKDHDVIDLSHMTGPVTVTYTGYESGTITDGTDTIRFSEIEELILTDEDDVVDAREDSAGVQINAGTGNDTLIGGSGDDRFTGGAGDDKIALTSSGGTDRITDFDTSDNDDDGYYNDQLDVSDLTGGSGTGGMVRTSDVTTSDDGYGNALLTFPDGEQLVLQGVSPDQMNTHDQLFAAGIPCYTAGSRVVTSQGEIPVEQIRVGDLLQTADNGLQPVIWMGRRALSSAALKRHPHLRPIMLRPGGLIANGRYMRVSPQHRFLTKSEHCGSEVFARARLLLDMDPAHVFADHADAPVCYIHLMTEEHQVIFVDGCATESFWPGPEALRSLDDADRREVFDLFPELLPALAKRGSSGREIVSQGYGPLARRDLRRKDITRVEPYQALRSRHA</sequence>
<dbReference type="Pfam" id="PF13403">
    <property type="entry name" value="Hint_2"/>
    <property type="match status" value="1"/>
</dbReference>
<evidence type="ECO:0000256" key="3">
    <source>
        <dbReference type="SAM" id="MobiDB-lite"/>
    </source>
</evidence>
<dbReference type="AlphaFoldDB" id="A0A1B1A9L9"/>
<dbReference type="OrthoDB" id="6305173at2"/>
<dbReference type="PRINTS" id="PR00313">
    <property type="entry name" value="CABNDNGRPT"/>
</dbReference>